<comment type="caution">
    <text evidence="2">The sequence shown here is derived from an EMBL/GenBank/DDBJ whole genome shotgun (WGS) entry which is preliminary data.</text>
</comment>
<dbReference type="Proteomes" id="UP001165085">
    <property type="component" value="Unassembled WGS sequence"/>
</dbReference>
<evidence type="ECO:0000256" key="1">
    <source>
        <dbReference type="SAM" id="MobiDB-lite"/>
    </source>
</evidence>
<feature type="region of interest" description="Disordered" evidence="1">
    <location>
        <begin position="1"/>
        <end position="26"/>
    </location>
</feature>
<dbReference type="OrthoDB" id="10447094at2759"/>
<dbReference type="EMBL" id="BRXY01000534">
    <property type="protein sequence ID" value="GMH98790.1"/>
    <property type="molecule type" value="Genomic_DNA"/>
</dbReference>
<keyword evidence="3" id="KW-1185">Reference proteome</keyword>
<protein>
    <submittedName>
        <fullName evidence="2">Uncharacterized protein</fullName>
    </submittedName>
</protein>
<feature type="compositionally biased region" description="Low complexity" evidence="1">
    <location>
        <begin position="171"/>
        <end position="184"/>
    </location>
</feature>
<organism evidence="2 3">
    <name type="scientific">Triparma strigata</name>
    <dbReference type="NCBI Taxonomy" id="1606541"/>
    <lineage>
        <taxon>Eukaryota</taxon>
        <taxon>Sar</taxon>
        <taxon>Stramenopiles</taxon>
        <taxon>Ochrophyta</taxon>
        <taxon>Bolidophyceae</taxon>
        <taxon>Parmales</taxon>
        <taxon>Triparmaceae</taxon>
        <taxon>Triparma</taxon>
    </lineage>
</organism>
<feature type="region of interest" description="Disordered" evidence="1">
    <location>
        <begin position="659"/>
        <end position="684"/>
    </location>
</feature>
<name>A0A9W7C336_9STRA</name>
<evidence type="ECO:0000313" key="2">
    <source>
        <dbReference type="EMBL" id="GMH98790.1"/>
    </source>
</evidence>
<accession>A0A9W7C336</accession>
<sequence length="692" mass="77209">MGRRTNHRNDNKQASQSLPAPPPSNVLPLKQLQQAVRSCGSAPVHIWSTTAGNESLVCAAHFFLPLGCTDKRCKRDHSMKPLHETVAPGSALPFNDASKSHKKKALPPLSIQSHAVLTDVDEISSWKAPSSTIKYIVADGALLYSQELGLSPTPSLRQPSKAKAKPTGGKPSTATTTTFTTSTTSTTSSTPLFSTLPESVLLHLFLTFLSPGCYGMVAICSKTMFDLMLSRDNVSHILRHFKLGIPPDPQAALKKIQSHFVHWRNFNVLCDMLNTQASVFSSRKSGGPVADWTVLSSTAGERDVPLCLSLDKPNNRFLNVFKLDKTGSLSPYKTNIQMLPTKKNFSIHKMCVSDHTTLVLVGYTDSFPTSCIIYKSQDLIQGSGYVEGETIMFDIPKSLWDVERERELGWEDPGSPEWLLYPEWYLHPTEDMLFVRVASAFLDYNVERLVSVRVDLTEGFQLSTLKSLDIPISMFPQPTGWRKFVFQNSNVLTMTLRQVGMTNTKGSAHEFSLHIDAISLTLLDPPPSPSALWKAEPPLTFDTTMDFKTWQTFGHFNRGGVFEQCKDDSQFRIFPNISLENGFALDLKHVSGEVLATRNLNKRVYLCSTPVFSSEFMTATRFVNRNPDNDPLPFPHGQNIETESFARYSIMVKPRPIVDGVEENDGEKKKKGKQRQAKVKDTGMKVKIRKRC</sequence>
<gene>
    <name evidence="2" type="ORF">TrST_g11144</name>
</gene>
<dbReference type="AlphaFoldDB" id="A0A9W7C336"/>
<reference evidence="3" key="1">
    <citation type="journal article" date="2023" name="Commun. Biol.">
        <title>Genome analysis of Parmales, the sister group of diatoms, reveals the evolutionary specialization of diatoms from phago-mixotrophs to photoautotrophs.</title>
        <authorList>
            <person name="Ban H."/>
            <person name="Sato S."/>
            <person name="Yoshikawa S."/>
            <person name="Yamada K."/>
            <person name="Nakamura Y."/>
            <person name="Ichinomiya M."/>
            <person name="Sato N."/>
            <person name="Blanc-Mathieu R."/>
            <person name="Endo H."/>
            <person name="Kuwata A."/>
            <person name="Ogata H."/>
        </authorList>
    </citation>
    <scope>NUCLEOTIDE SEQUENCE [LARGE SCALE GENOMIC DNA]</scope>
    <source>
        <strain evidence="3">NIES 3701</strain>
    </source>
</reference>
<evidence type="ECO:0000313" key="3">
    <source>
        <dbReference type="Proteomes" id="UP001165085"/>
    </source>
</evidence>
<proteinExistence type="predicted"/>
<feature type="region of interest" description="Disordered" evidence="1">
    <location>
        <begin position="153"/>
        <end position="184"/>
    </location>
</feature>